<dbReference type="GO" id="GO:0016020">
    <property type="term" value="C:membrane"/>
    <property type="evidence" value="ECO:0007669"/>
    <property type="project" value="InterPro"/>
</dbReference>
<feature type="compositionally biased region" description="Pro residues" evidence="2">
    <location>
        <begin position="41"/>
        <end position="51"/>
    </location>
</feature>
<feature type="domain" description="Solute-binding protein family 3/N-terminal" evidence="4">
    <location>
        <begin position="78"/>
        <end position="306"/>
    </location>
</feature>
<dbReference type="Pfam" id="PF00497">
    <property type="entry name" value="SBP_bac_3"/>
    <property type="match status" value="1"/>
</dbReference>
<dbReference type="Proteomes" id="UP000183263">
    <property type="component" value="Unassembled WGS sequence"/>
</dbReference>
<feature type="signal peptide" evidence="3">
    <location>
        <begin position="1"/>
        <end position="22"/>
    </location>
</feature>
<accession>A0A1G8AL12</accession>
<dbReference type="CDD" id="cd13530">
    <property type="entry name" value="PBP2_peptides_like"/>
    <property type="match status" value="1"/>
</dbReference>
<dbReference type="PANTHER" id="PTHR35936">
    <property type="entry name" value="MEMBRANE-BOUND LYTIC MUREIN TRANSGLYCOSYLASE F"/>
    <property type="match status" value="1"/>
</dbReference>
<evidence type="ECO:0000256" key="1">
    <source>
        <dbReference type="ARBA" id="ARBA00022729"/>
    </source>
</evidence>
<dbReference type="EMBL" id="FNDN01000001">
    <property type="protein sequence ID" value="SDH21705.1"/>
    <property type="molecule type" value="Genomic_DNA"/>
</dbReference>
<dbReference type="PANTHER" id="PTHR35936:SF19">
    <property type="entry name" value="AMINO-ACID-BINDING PROTEIN YXEM-RELATED"/>
    <property type="match status" value="1"/>
</dbReference>
<dbReference type="InterPro" id="IPR001320">
    <property type="entry name" value="Iontro_rcpt_C"/>
</dbReference>
<evidence type="ECO:0000313" key="7">
    <source>
        <dbReference type="Proteomes" id="UP000183263"/>
    </source>
</evidence>
<feature type="chain" id="PRO_5038872425" evidence="3">
    <location>
        <begin position="23"/>
        <end position="313"/>
    </location>
</feature>
<dbReference type="GO" id="GO:0015276">
    <property type="term" value="F:ligand-gated monoatomic ion channel activity"/>
    <property type="evidence" value="ECO:0007669"/>
    <property type="project" value="InterPro"/>
</dbReference>
<organism evidence="6 7">
    <name type="scientific">Rhodococcus triatomae</name>
    <dbReference type="NCBI Taxonomy" id="300028"/>
    <lineage>
        <taxon>Bacteria</taxon>
        <taxon>Bacillati</taxon>
        <taxon>Actinomycetota</taxon>
        <taxon>Actinomycetes</taxon>
        <taxon>Mycobacteriales</taxon>
        <taxon>Nocardiaceae</taxon>
        <taxon>Rhodococcus</taxon>
    </lineage>
</organism>
<reference evidence="6 7" key="1">
    <citation type="submission" date="2016-10" db="EMBL/GenBank/DDBJ databases">
        <authorList>
            <person name="de Groot N.N."/>
        </authorList>
    </citation>
    <scope>NUCLEOTIDE SEQUENCE [LARGE SCALE GENOMIC DNA]</scope>
    <source>
        <strain evidence="6 7">DSM 44892</strain>
    </source>
</reference>
<protein>
    <submittedName>
        <fullName evidence="6">Polar amino acid transport system substrate-binding protein</fullName>
    </submittedName>
</protein>
<dbReference type="AlphaFoldDB" id="A0A1G8AL12"/>
<evidence type="ECO:0000256" key="3">
    <source>
        <dbReference type="SAM" id="SignalP"/>
    </source>
</evidence>
<keyword evidence="7" id="KW-1185">Reference proteome</keyword>
<dbReference type="SMART" id="SM00079">
    <property type="entry name" value="PBPe"/>
    <property type="match status" value="1"/>
</dbReference>
<feature type="region of interest" description="Disordered" evidence="2">
    <location>
        <begin position="29"/>
        <end position="80"/>
    </location>
</feature>
<name>A0A1G8AL12_9NOCA</name>
<proteinExistence type="predicted"/>
<evidence type="ECO:0000313" key="6">
    <source>
        <dbReference type="EMBL" id="SDH21705.1"/>
    </source>
</evidence>
<dbReference type="SUPFAM" id="SSF53850">
    <property type="entry name" value="Periplasmic binding protein-like II"/>
    <property type="match status" value="1"/>
</dbReference>
<keyword evidence="1 3" id="KW-0732">Signal</keyword>
<evidence type="ECO:0000259" key="4">
    <source>
        <dbReference type="SMART" id="SM00062"/>
    </source>
</evidence>
<gene>
    <name evidence="6" type="ORF">SAMN05444695_101465</name>
</gene>
<dbReference type="PROSITE" id="PS51257">
    <property type="entry name" value="PROKAR_LIPOPROTEIN"/>
    <property type="match status" value="1"/>
</dbReference>
<dbReference type="InterPro" id="IPR001638">
    <property type="entry name" value="Solute-binding_3/MltF_N"/>
</dbReference>
<feature type="domain" description="Ionotropic glutamate receptor C-terminal" evidence="5">
    <location>
        <begin position="78"/>
        <end position="305"/>
    </location>
</feature>
<sequence>MTRVSRALPTVATMLTLTAVLATGCTASAPVEPSDTDPAPLSVPDPAPLSVPDPASLSASEPVAGCGPGSGATKNDGSLTLATDSPAYPPWFASDDPANGEGYEGAVARQVAERLGYDSDSVRFVVVPFADALAPGVKDFDFAINQFTISDDRRSAVDFSSPYYAVAQAVVALRESPAAEARSTADLVRFRLGAQEHSTSLGTAAATVQTELPGTAYATNDDAKEALLAGEIDALVVDLPTGLQISEELSETVMVGQFSRSTAAPDRFGLVLEKDSPMTTCVSIAVETLYDSGVLDALAGTWITDTAGVRVLD</sequence>
<evidence type="ECO:0000259" key="5">
    <source>
        <dbReference type="SMART" id="SM00079"/>
    </source>
</evidence>
<dbReference type="SMART" id="SM00062">
    <property type="entry name" value="PBPb"/>
    <property type="match status" value="1"/>
</dbReference>
<dbReference type="Gene3D" id="3.40.190.10">
    <property type="entry name" value="Periplasmic binding protein-like II"/>
    <property type="match status" value="2"/>
</dbReference>
<evidence type="ECO:0000256" key="2">
    <source>
        <dbReference type="SAM" id="MobiDB-lite"/>
    </source>
</evidence>